<accession>A0A179FAH0</accession>
<sequence>MRFSIAVASTIFLAAVSAAPAGTDGVTVRRGDADDAALIADFNLQESEKNTVNARDDEEEDDEKEDDEIVGLGHKSNSIGARSPNNNEDDEIIGLGHKINSIAAPSPDNDKDDEKVGSEYGFGYGSGRKINSIDARSPSNDKDDEKDHKILGTTAAWSAQGEKDHEHHENDEEEVGLDDTIDMSSLSNSTEVDSTISPRFVIPIDHWNCNTGEWVDRRWIEAEVSKLKGQTWCAAVAKDGPTDNSCTHVGCTKGAHIYLCNNRGNFLKVRCYAVADVIERLMRECVKLDANYPSVRGQIFTKDKWGIYIKSAKC</sequence>
<feature type="compositionally biased region" description="Basic and acidic residues" evidence="1">
    <location>
        <begin position="161"/>
        <end position="170"/>
    </location>
</feature>
<feature type="chain" id="PRO_5008101449" evidence="2">
    <location>
        <begin position="19"/>
        <end position="314"/>
    </location>
</feature>
<evidence type="ECO:0000313" key="4">
    <source>
        <dbReference type="Proteomes" id="UP000078397"/>
    </source>
</evidence>
<comment type="caution">
    <text evidence="3">The sequence shown here is derived from an EMBL/GenBank/DDBJ whole genome shotgun (WGS) entry which is preliminary data.</text>
</comment>
<feature type="compositionally biased region" description="Basic and acidic residues" evidence="1">
    <location>
        <begin position="108"/>
        <end position="117"/>
    </location>
</feature>
<dbReference type="Proteomes" id="UP000078397">
    <property type="component" value="Unassembled WGS sequence"/>
</dbReference>
<feature type="compositionally biased region" description="Basic and acidic residues" evidence="1">
    <location>
        <begin position="139"/>
        <end position="150"/>
    </location>
</feature>
<evidence type="ECO:0000313" key="3">
    <source>
        <dbReference type="EMBL" id="OAQ62407.1"/>
    </source>
</evidence>
<feature type="compositionally biased region" description="Acidic residues" evidence="1">
    <location>
        <begin position="171"/>
        <end position="180"/>
    </location>
</feature>
<feature type="compositionally biased region" description="Acidic residues" evidence="1">
    <location>
        <begin position="56"/>
        <end position="69"/>
    </location>
</feature>
<feature type="compositionally biased region" description="Polar residues" evidence="1">
    <location>
        <begin position="75"/>
        <end position="86"/>
    </location>
</feature>
<proteinExistence type="predicted"/>
<reference evidence="3 4" key="1">
    <citation type="journal article" date="2016" name="PLoS Pathog.">
        <title>Biosynthesis of antibiotic leucinostatins in bio-control fungus Purpureocillium lilacinum and their inhibition on phytophthora revealed by genome mining.</title>
        <authorList>
            <person name="Wang G."/>
            <person name="Liu Z."/>
            <person name="Lin R."/>
            <person name="Li E."/>
            <person name="Mao Z."/>
            <person name="Ling J."/>
            <person name="Yang Y."/>
            <person name="Yin W.B."/>
            <person name="Xie B."/>
        </authorList>
    </citation>
    <scope>NUCLEOTIDE SEQUENCE [LARGE SCALE GENOMIC DNA]</scope>
    <source>
        <strain evidence="3">170</strain>
    </source>
</reference>
<dbReference type="AlphaFoldDB" id="A0A179FAH0"/>
<keyword evidence="4" id="KW-1185">Reference proteome</keyword>
<dbReference type="GeneID" id="28849902"/>
<keyword evidence="2" id="KW-0732">Signal</keyword>
<organism evidence="3 4">
    <name type="scientific">Pochonia chlamydosporia 170</name>
    <dbReference type="NCBI Taxonomy" id="1380566"/>
    <lineage>
        <taxon>Eukaryota</taxon>
        <taxon>Fungi</taxon>
        <taxon>Dikarya</taxon>
        <taxon>Ascomycota</taxon>
        <taxon>Pezizomycotina</taxon>
        <taxon>Sordariomycetes</taxon>
        <taxon>Hypocreomycetidae</taxon>
        <taxon>Hypocreales</taxon>
        <taxon>Clavicipitaceae</taxon>
        <taxon>Pochonia</taxon>
    </lineage>
</organism>
<dbReference type="EMBL" id="LSBJ02000007">
    <property type="protein sequence ID" value="OAQ62407.1"/>
    <property type="molecule type" value="Genomic_DNA"/>
</dbReference>
<gene>
    <name evidence="3" type="ORF">VFPPC_06965</name>
</gene>
<evidence type="ECO:0000256" key="2">
    <source>
        <dbReference type="SAM" id="SignalP"/>
    </source>
</evidence>
<name>A0A179FAH0_METCM</name>
<feature type="region of interest" description="Disordered" evidence="1">
    <location>
        <begin position="45"/>
        <end position="180"/>
    </location>
</feature>
<feature type="signal peptide" evidence="2">
    <location>
        <begin position="1"/>
        <end position="18"/>
    </location>
</feature>
<dbReference type="KEGG" id="pchm:VFPPC_06965"/>
<protein>
    <submittedName>
        <fullName evidence="3">Uncharacterized protein</fullName>
    </submittedName>
</protein>
<dbReference type="RefSeq" id="XP_018140111.1">
    <property type="nucleotide sequence ID" value="XM_018285908.1"/>
</dbReference>
<evidence type="ECO:0000256" key="1">
    <source>
        <dbReference type="SAM" id="MobiDB-lite"/>
    </source>
</evidence>